<organism evidence="1 2">
    <name type="scientific">Streptococcus agalactiae serotype V (strain ATCC BAA-611 / 2603 V/R)</name>
    <dbReference type="NCBI Taxonomy" id="208435"/>
    <lineage>
        <taxon>Bacteria</taxon>
        <taxon>Bacillati</taxon>
        <taxon>Bacillota</taxon>
        <taxon>Bacilli</taxon>
        <taxon>Lactobacillales</taxon>
        <taxon>Streptococcaceae</taxon>
        <taxon>Streptococcus</taxon>
    </lineage>
</organism>
<reference evidence="1 2" key="1">
    <citation type="journal article" date="2002" name="Proc. Natl. Acad. Sci. U.S.A.">
        <title>Complete genome sequence and comparative genomic analysis of an emerging human pathogen, serotype V Streptococcus agalactiae.</title>
        <authorList>
            <person name="Tettelin H."/>
            <person name="Masignani V."/>
            <person name="Cieslewicz M.J."/>
            <person name="Eisen J.A."/>
            <person name="Peterson S."/>
            <person name="Wessels M.R."/>
            <person name="Paulsen I.T."/>
            <person name="Nelson K.E."/>
            <person name="Margarit I."/>
            <person name="Read T.D."/>
            <person name="Madoff L.C."/>
            <person name="Wolf A.M."/>
            <person name="Beanan M.J."/>
            <person name="Brinkac L.M."/>
            <person name="Daugherty S.C."/>
            <person name="DeBoy R.T."/>
            <person name="Durkin S."/>
            <person name="Kolonay J.F."/>
            <person name="Umayam L.A."/>
            <person name="Madupu R."/>
            <person name="Lewis M.R."/>
            <person name="Radune D."/>
            <person name="Fedorova N.B."/>
            <person name="Scanlan D."/>
            <person name="Khouri H."/>
            <person name="Mulligan S."/>
            <person name="Carty H.A."/>
            <person name="Cline R.T."/>
            <person name="Gill J."/>
            <person name="Scarselli M."/>
            <person name="Mora M."/>
            <person name="Iacobini E.T."/>
            <person name="Brettoni C."/>
            <person name="Galli G."/>
            <person name="Mariani M."/>
            <person name="Vegni F."/>
            <person name="Maione D."/>
            <person name="Rinaudo D."/>
            <person name="Rappuoli R."/>
            <person name="Telford J.L."/>
            <person name="Kasper D.L."/>
            <person name="Grandi G."/>
            <person name="Fraser C.M."/>
        </authorList>
    </citation>
    <scope>NUCLEOTIDE SEQUENCE [LARGE SCALE GENOMIC DNA]</scope>
    <source>
        <strain evidence="2">ATCC BAA-611 / 2603 V/R</strain>
    </source>
</reference>
<protein>
    <submittedName>
        <fullName evidence="1">Uncharacterized protein</fullName>
    </submittedName>
</protein>
<dbReference type="AlphaFoldDB" id="Q8E0Z5"/>
<sequence length="115" mass="14080">MTDELINQFYKIFDNGIVRQIKKLDVDCKKAEQIRCSVTNNRRRKTLPRPYVIEAFKDYFDEDTYAQMYIKSYREYHNPNDHETELFVKLKRAHKDTKLEHYKEVKRLMYAAMTF</sequence>
<keyword evidence="2" id="KW-1185">Reference proteome</keyword>
<dbReference type="STRING" id="208435.SAG0570"/>
<dbReference type="PATRIC" id="fig|208435.3.peg.566"/>
<gene>
    <name evidence="1" type="ordered locus">SAG0570</name>
</gene>
<dbReference type="EMBL" id="AE009948">
    <property type="protein sequence ID" value="AAM99471.1"/>
    <property type="molecule type" value="Genomic_DNA"/>
</dbReference>
<dbReference type="RefSeq" id="WP_000129030.1">
    <property type="nucleotide sequence ID" value="NC_004116.1"/>
</dbReference>
<dbReference type="KEGG" id="sag:SAG0570"/>
<name>Q8E0Z5_STRA5</name>
<dbReference type="HOGENOM" id="CLU_2107539_0_0_9"/>
<proteinExistence type="predicted"/>
<accession>Q8E0Z5</accession>
<dbReference type="Proteomes" id="UP000000821">
    <property type="component" value="Chromosome"/>
</dbReference>
<evidence type="ECO:0000313" key="1">
    <source>
        <dbReference type="EMBL" id="AAM99471.1"/>
    </source>
</evidence>
<evidence type="ECO:0000313" key="2">
    <source>
        <dbReference type="Proteomes" id="UP000000821"/>
    </source>
</evidence>